<dbReference type="Proteomes" id="UP000606653">
    <property type="component" value="Unassembled WGS sequence"/>
</dbReference>
<name>A0ABQ2L3L9_9BACL</name>
<gene>
    <name evidence="1" type="ORF">GCM10010969_23020</name>
</gene>
<reference evidence="2" key="1">
    <citation type="journal article" date="2019" name="Int. J. Syst. Evol. Microbiol.">
        <title>The Global Catalogue of Microorganisms (GCM) 10K type strain sequencing project: providing services to taxonomists for standard genome sequencing and annotation.</title>
        <authorList>
            <consortium name="The Broad Institute Genomics Platform"/>
            <consortium name="The Broad Institute Genome Sequencing Center for Infectious Disease"/>
            <person name="Wu L."/>
            <person name="Ma J."/>
        </authorList>
    </citation>
    <scope>NUCLEOTIDE SEQUENCE [LARGE SCALE GENOMIC DNA]</scope>
    <source>
        <strain evidence="2">CGMCC 1.6964</strain>
    </source>
</reference>
<organism evidence="1 2">
    <name type="scientific">Saccharibacillus kuerlensis</name>
    <dbReference type="NCBI Taxonomy" id="459527"/>
    <lineage>
        <taxon>Bacteria</taxon>
        <taxon>Bacillati</taxon>
        <taxon>Bacillota</taxon>
        <taxon>Bacilli</taxon>
        <taxon>Bacillales</taxon>
        <taxon>Paenibacillaceae</taxon>
        <taxon>Saccharibacillus</taxon>
    </lineage>
</organism>
<evidence type="ECO:0000313" key="2">
    <source>
        <dbReference type="Proteomes" id="UP000606653"/>
    </source>
</evidence>
<accession>A0ABQ2L3L9</accession>
<dbReference type="RefSeq" id="WP_018978762.1">
    <property type="nucleotide sequence ID" value="NZ_BMLN01000006.1"/>
</dbReference>
<proteinExistence type="predicted"/>
<keyword evidence="2" id="KW-1185">Reference proteome</keyword>
<protein>
    <submittedName>
        <fullName evidence="1">Uncharacterized protein</fullName>
    </submittedName>
</protein>
<sequence length="102" mass="11737">MDKTNVYNCNLNIRYDLPGKEWQKITALYERMPGWLGYVQGIPHWFGKDEDAIMITASVEPSGLFFHAEMDEDGWERWIGTFKSEASKVLGFEVGEPEDGFV</sequence>
<comment type="caution">
    <text evidence="1">The sequence shown here is derived from an EMBL/GenBank/DDBJ whole genome shotgun (WGS) entry which is preliminary data.</text>
</comment>
<dbReference type="EMBL" id="BMLN01000006">
    <property type="protein sequence ID" value="GGO01100.1"/>
    <property type="molecule type" value="Genomic_DNA"/>
</dbReference>
<evidence type="ECO:0000313" key="1">
    <source>
        <dbReference type="EMBL" id="GGO01100.1"/>
    </source>
</evidence>